<dbReference type="AlphaFoldDB" id="F0RQH5"/>
<dbReference type="EMBL" id="CP002538">
    <property type="protein sequence ID" value="ADY27534.1"/>
    <property type="molecule type" value="Genomic_DNA"/>
</dbReference>
<dbReference type="OrthoDB" id="165038at2"/>
<dbReference type="KEGG" id="dpt:Deipr_2410"/>
<evidence type="ECO:0000256" key="1">
    <source>
        <dbReference type="ARBA" id="ARBA00009981"/>
    </source>
</evidence>
<sequence length="75" mass="8387">MSRSFSTTDLRQQSTSIVVQASTGQPVIITHYRRPVAALVRLSRLRELEATEAKYRALVQQPIPAQPTPARKEPS</sequence>
<dbReference type="Proteomes" id="UP000007718">
    <property type="component" value="Plasmid pDEIPR02"/>
</dbReference>
<organism evidence="2 3">
    <name type="scientific">Deinococcus proteolyticus (strain ATCC 35074 / DSM 20540 / JCM 6276 / NBRC 101906 / NCIMB 13154 / VKM Ac-1939 / CCM 2703 / MRP)</name>
    <dbReference type="NCBI Taxonomy" id="693977"/>
    <lineage>
        <taxon>Bacteria</taxon>
        <taxon>Thermotogati</taxon>
        <taxon>Deinococcota</taxon>
        <taxon>Deinococci</taxon>
        <taxon>Deinococcales</taxon>
        <taxon>Deinococcaceae</taxon>
        <taxon>Deinococcus</taxon>
    </lineage>
</organism>
<name>F0RQH5_DEIPM</name>
<geneLocation type="plasmid" evidence="2 3">
    <name>pDEIPR02</name>
</geneLocation>
<dbReference type="SUPFAM" id="SSF143120">
    <property type="entry name" value="YefM-like"/>
    <property type="match status" value="1"/>
</dbReference>
<evidence type="ECO:0000313" key="2">
    <source>
        <dbReference type="EMBL" id="ADY27534.1"/>
    </source>
</evidence>
<reference evidence="3" key="1">
    <citation type="submission" date="2011-02" db="EMBL/GenBank/DDBJ databases">
        <title>The complete sequence of plasmid2 of Deinococcus proteolyticus DSM 20540.</title>
        <authorList>
            <consortium name="US DOE Joint Genome Institute (JGI-PGF)"/>
            <person name="Lucas S."/>
            <person name="Copeland A."/>
            <person name="Lapidus A."/>
            <person name="Bruce D."/>
            <person name="Goodwin L."/>
            <person name="Pitluck S."/>
            <person name="Kyrpides N."/>
            <person name="Mavromatis K."/>
            <person name="Pagani I."/>
            <person name="Ivanova N."/>
            <person name="Ovchinnikova G."/>
            <person name="Zeytun A."/>
            <person name="Detter J.C."/>
            <person name="Han C."/>
            <person name="Land M."/>
            <person name="Hauser L."/>
            <person name="Markowitz V."/>
            <person name="Cheng J.-F."/>
            <person name="Hugenholtz P."/>
            <person name="Woyke T."/>
            <person name="Wu D."/>
            <person name="Pukall R."/>
            <person name="Steenblock K."/>
            <person name="Brambilla E."/>
            <person name="Klenk H.-P."/>
            <person name="Eisen J.A."/>
        </authorList>
    </citation>
    <scope>NUCLEOTIDE SEQUENCE [LARGE SCALE GENOMIC DNA]</scope>
    <source>
        <strain evidence="3">ATCC 35074 / DSM 20540 / JCM 6276 / NBRC 101906 / NCIMB 13154 / VKM Ac-1939 / CCM 2703 / MRP</strain>
        <plasmid evidence="3">Plasmid pDEIPR02</plasmid>
    </source>
</reference>
<proteinExistence type="inferred from homology"/>
<reference evidence="2 3" key="2">
    <citation type="journal article" date="2012" name="Stand. Genomic Sci.">
        <title>Complete genome sequence of the orange-red pigmented, radioresistant Deinococcus proteolyticus type strain (MRP(T)).</title>
        <authorList>
            <person name="Copeland A."/>
            <person name="Zeytun A."/>
            <person name="Yassawong M."/>
            <person name="Nolan M."/>
            <person name="Lucas S."/>
            <person name="Hammon N."/>
            <person name="Deshpande S."/>
            <person name="Cheng J.F."/>
            <person name="Han C."/>
            <person name="Tapia R."/>
            <person name="Goodwin L.A."/>
            <person name="Pitluck S."/>
            <person name="Mavromatis K."/>
            <person name="Liolios K."/>
            <person name="Pagani I."/>
            <person name="Ivanova N."/>
            <person name="Mikhailova N."/>
            <person name="Pati A."/>
            <person name="Chen A."/>
            <person name="Palaniappan K."/>
            <person name="Land M."/>
            <person name="Hauser L."/>
            <person name="Jeffries C.D."/>
            <person name="Brambilla E.M."/>
            <person name="Rohde M."/>
            <person name="Sikorski J."/>
            <person name="Pukall R."/>
            <person name="Goker M."/>
            <person name="Detter J.C."/>
            <person name="Woyke T."/>
            <person name="Bristow J."/>
            <person name="Eisen J.A."/>
            <person name="Markowitz V."/>
            <person name="Hugenholtz P."/>
            <person name="Kyrpides N.C."/>
            <person name="Klenk H.P."/>
            <person name="Lapidus A."/>
        </authorList>
    </citation>
    <scope>NUCLEOTIDE SEQUENCE [LARGE SCALE GENOMIC DNA]</scope>
    <source>
        <strain evidence="3">ATCC 35074 / DSM 20540 / JCM 6276 / NBRC 101906 / NCIMB 13154 / VKM Ac-1939 / CCM 2703 / MRP</strain>
        <plasmid evidence="3">Plasmid pDEIPR02</plasmid>
    </source>
</reference>
<keyword evidence="3" id="KW-1185">Reference proteome</keyword>
<comment type="similarity">
    <text evidence="1">Belongs to the phD/YefM antitoxin family.</text>
</comment>
<evidence type="ECO:0000313" key="3">
    <source>
        <dbReference type="Proteomes" id="UP000007718"/>
    </source>
</evidence>
<protein>
    <submittedName>
        <fullName evidence="2">Prevent-host-death family protein</fullName>
    </submittedName>
</protein>
<keyword evidence="2" id="KW-0614">Plasmid</keyword>
<accession>F0RQH5</accession>
<dbReference type="Gene3D" id="3.40.1620.10">
    <property type="entry name" value="YefM-like domain"/>
    <property type="match status" value="1"/>
</dbReference>
<dbReference type="HOGENOM" id="CLU_2665053_0_0_0"/>
<dbReference type="RefSeq" id="WP_013615888.1">
    <property type="nucleotide sequence ID" value="NC_015162.1"/>
</dbReference>
<gene>
    <name evidence="2" type="ordered locus">Deipr_2410</name>
</gene>
<dbReference type="NCBIfam" id="TIGR01552">
    <property type="entry name" value="phd_fam"/>
    <property type="match status" value="1"/>
</dbReference>
<dbReference type="InterPro" id="IPR036165">
    <property type="entry name" value="YefM-like_sf"/>
</dbReference>